<proteinExistence type="inferred from homology"/>
<dbReference type="InterPro" id="IPR015375">
    <property type="entry name" value="NADH_PPase-like_N"/>
</dbReference>
<dbReference type="InterPro" id="IPR020084">
    <property type="entry name" value="NUDIX_hydrolase_CS"/>
</dbReference>
<dbReference type="GO" id="GO:0035529">
    <property type="term" value="F:NADH pyrophosphatase activity"/>
    <property type="evidence" value="ECO:0007669"/>
    <property type="project" value="TreeGrafter"/>
</dbReference>
<evidence type="ECO:0000256" key="6">
    <source>
        <dbReference type="ARBA" id="ARBA00022801"/>
    </source>
</evidence>
<feature type="domain" description="Nudix hydrolase" evidence="10">
    <location>
        <begin position="235"/>
        <end position="368"/>
    </location>
</feature>
<dbReference type="InterPro" id="IPR000086">
    <property type="entry name" value="NUDIX_hydrolase_dom"/>
</dbReference>
<dbReference type="GO" id="GO:0006742">
    <property type="term" value="P:NADP+ catabolic process"/>
    <property type="evidence" value="ECO:0007669"/>
    <property type="project" value="TreeGrafter"/>
</dbReference>
<keyword evidence="5" id="KW-0479">Metal-binding</keyword>
<reference evidence="11 12" key="1">
    <citation type="journal article" date="2023" name="Elife">
        <title>Identification of key yeast species and microbe-microbe interactions impacting larval growth of Drosophila in the wild.</title>
        <authorList>
            <person name="Mure A."/>
            <person name="Sugiura Y."/>
            <person name="Maeda R."/>
            <person name="Honda K."/>
            <person name="Sakurai N."/>
            <person name="Takahashi Y."/>
            <person name="Watada M."/>
            <person name="Katoh T."/>
            <person name="Gotoh A."/>
            <person name="Gotoh Y."/>
            <person name="Taniguchi I."/>
            <person name="Nakamura K."/>
            <person name="Hayashi T."/>
            <person name="Katayama T."/>
            <person name="Uemura T."/>
            <person name="Hattori Y."/>
        </authorList>
    </citation>
    <scope>NUCLEOTIDE SEQUENCE [LARGE SCALE GENOMIC DNA]</scope>
    <source>
        <strain evidence="11 12">SB-73</strain>
    </source>
</reference>
<comment type="catalytic activity">
    <reaction evidence="9">
        <text>a 5'-end NAD(+)-phospho-ribonucleoside in mRNA + H2O = a 5'-end phospho-adenosine-phospho-ribonucleoside in mRNA + beta-nicotinamide D-ribonucleotide + 2 H(+)</text>
        <dbReference type="Rhea" id="RHEA:60876"/>
        <dbReference type="Rhea" id="RHEA-COMP:15698"/>
        <dbReference type="Rhea" id="RHEA-COMP:15719"/>
        <dbReference type="ChEBI" id="CHEBI:14649"/>
        <dbReference type="ChEBI" id="CHEBI:15377"/>
        <dbReference type="ChEBI" id="CHEBI:15378"/>
        <dbReference type="ChEBI" id="CHEBI:144029"/>
        <dbReference type="ChEBI" id="CHEBI:144051"/>
    </reaction>
    <physiologicalReaction direction="left-to-right" evidence="9">
        <dbReference type="Rhea" id="RHEA:60877"/>
    </physiologicalReaction>
</comment>
<dbReference type="InterPro" id="IPR050241">
    <property type="entry name" value="NAD-cap_RNA_hydrolase_NudC"/>
</dbReference>
<comment type="cofactor">
    <cofactor evidence="1">
        <name>Mg(2+)</name>
        <dbReference type="ChEBI" id="CHEBI:18420"/>
    </cofactor>
</comment>
<name>A0AAV5RED6_STABA</name>
<evidence type="ECO:0000256" key="5">
    <source>
        <dbReference type="ARBA" id="ARBA00022723"/>
    </source>
</evidence>
<dbReference type="Gene3D" id="3.90.79.10">
    <property type="entry name" value="Nucleoside Triphosphate Pyrophosphohydrolase"/>
    <property type="match status" value="1"/>
</dbReference>
<dbReference type="GO" id="GO:0019677">
    <property type="term" value="P:NAD+ catabolic process"/>
    <property type="evidence" value="ECO:0007669"/>
    <property type="project" value="TreeGrafter"/>
</dbReference>
<dbReference type="PROSITE" id="PS00893">
    <property type="entry name" value="NUDIX_BOX"/>
    <property type="match status" value="1"/>
</dbReference>
<dbReference type="GO" id="GO:0046872">
    <property type="term" value="F:metal ion binding"/>
    <property type="evidence" value="ECO:0007669"/>
    <property type="project" value="UniProtKB-KW"/>
</dbReference>
<dbReference type="InterPro" id="IPR015797">
    <property type="entry name" value="NUDIX_hydrolase-like_dom_sf"/>
</dbReference>
<dbReference type="Gene3D" id="3.90.79.20">
    <property type="match status" value="1"/>
</dbReference>
<dbReference type="Pfam" id="PF00293">
    <property type="entry name" value="NUDIX"/>
    <property type="match status" value="1"/>
</dbReference>
<comment type="cofactor">
    <cofactor evidence="2">
        <name>Zn(2+)</name>
        <dbReference type="ChEBI" id="CHEBI:29105"/>
    </cofactor>
</comment>
<evidence type="ECO:0000256" key="4">
    <source>
        <dbReference type="ARBA" id="ARBA00012381"/>
    </source>
</evidence>
<dbReference type="PROSITE" id="PS51462">
    <property type="entry name" value="NUDIX"/>
    <property type="match status" value="1"/>
</dbReference>
<evidence type="ECO:0000313" key="11">
    <source>
        <dbReference type="EMBL" id="GMM49936.1"/>
    </source>
</evidence>
<evidence type="ECO:0000313" key="12">
    <source>
        <dbReference type="Proteomes" id="UP001362899"/>
    </source>
</evidence>
<evidence type="ECO:0000256" key="8">
    <source>
        <dbReference type="ARBA" id="ARBA00023027"/>
    </source>
</evidence>
<evidence type="ECO:0000256" key="9">
    <source>
        <dbReference type="ARBA" id="ARBA00023679"/>
    </source>
</evidence>
<dbReference type="PANTHER" id="PTHR42904">
    <property type="entry name" value="NUDIX HYDROLASE, NUDC SUBFAMILY"/>
    <property type="match status" value="1"/>
</dbReference>
<keyword evidence="7" id="KW-0460">Magnesium</keyword>
<evidence type="ECO:0000256" key="2">
    <source>
        <dbReference type="ARBA" id="ARBA00001947"/>
    </source>
</evidence>
<sequence>MEGYITKLYGEEQHTGFSGNSLDRVSYLRGEPDFFKQAFDSPDARFLVLRNRDLLIKENHNIHWLEREQIANLTGNPYSRSDEDRTANFDFKIDSPGYTYSHVAFLGLDHQVDSTFTFKSYGGAPRFAVDVSTYTHAQPRLKSALEEFYKYTDSLGPQTKFEAERLFMDDFDKYDLSIIAQSRTILDWAMKTRFCAGCGNHIMSSWGGYKMVCPESVNEKTDCLSLHTVCNFAFPRTDCCIIVAVTSFDGEKVLLGRSARFPPKMYSCLAGFLEGGESIEDCVRREVFEEAGVKVGRVVLYASQSWPYPANIMIGCLAEVADASEESHKIFLGHDKELVDAKWVPKAELKELVKTQENDSIKLPPASAIAWNLLDTISKL</sequence>
<evidence type="ECO:0000259" key="10">
    <source>
        <dbReference type="PROSITE" id="PS51462"/>
    </source>
</evidence>
<keyword evidence="8" id="KW-0520">NAD</keyword>
<dbReference type="EMBL" id="BTGC01000003">
    <property type="protein sequence ID" value="GMM49936.1"/>
    <property type="molecule type" value="Genomic_DNA"/>
</dbReference>
<dbReference type="SUPFAM" id="SSF55811">
    <property type="entry name" value="Nudix"/>
    <property type="match status" value="1"/>
</dbReference>
<comment type="similarity">
    <text evidence="3">Belongs to the Nudix hydrolase family. NudC subfamily.</text>
</comment>
<comment type="caution">
    <text evidence="11">The sequence shown here is derived from an EMBL/GenBank/DDBJ whole genome shotgun (WGS) entry which is preliminary data.</text>
</comment>
<dbReference type="Pfam" id="PF09296">
    <property type="entry name" value="NUDIX-like"/>
    <property type="match status" value="1"/>
</dbReference>
<evidence type="ECO:0000256" key="1">
    <source>
        <dbReference type="ARBA" id="ARBA00001946"/>
    </source>
</evidence>
<dbReference type="CDD" id="cd03429">
    <property type="entry name" value="NUDIX_NADH_pyrophosphatase_Nudt13"/>
    <property type="match status" value="1"/>
</dbReference>
<dbReference type="EC" id="3.6.1.22" evidence="4"/>
<dbReference type="PANTHER" id="PTHR42904:SF6">
    <property type="entry name" value="NAD-CAPPED RNA HYDROLASE NUDT12"/>
    <property type="match status" value="1"/>
</dbReference>
<accession>A0AAV5RED6</accession>
<dbReference type="GO" id="GO:0005777">
    <property type="term" value="C:peroxisome"/>
    <property type="evidence" value="ECO:0007669"/>
    <property type="project" value="TreeGrafter"/>
</dbReference>
<organism evidence="11 12">
    <name type="scientific">Starmerella bacillaris</name>
    <name type="common">Yeast</name>
    <name type="synonym">Candida zemplinina</name>
    <dbReference type="NCBI Taxonomy" id="1247836"/>
    <lineage>
        <taxon>Eukaryota</taxon>
        <taxon>Fungi</taxon>
        <taxon>Dikarya</taxon>
        <taxon>Ascomycota</taxon>
        <taxon>Saccharomycotina</taxon>
        <taxon>Dipodascomycetes</taxon>
        <taxon>Dipodascales</taxon>
        <taxon>Trichomonascaceae</taxon>
        <taxon>Starmerella</taxon>
    </lineage>
</organism>
<evidence type="ECO:0000256" key="3">
    <source>
        <dbReference type="ARBA" id="ARBA00009595"/>
    </source>
</evidence>
<dbReference type="InterPro" id="IPR049734">
    <property type="entry name" value="NudC-like_C"/>
</dbReference>
<evidence type="ECO:0000256" key="7">
    <source>
        <dbReference type="ARBA" id="ARBA00022842"/>
    </source>
</evidence>
<dbReference type="AlphaFoldDB" id="A0AAV5RED6"/>
<dbReference type="GO" id="GO:0005829">
    <property type="term" value="C:cytosol"/>
    <property type="evidence" value="ECO:0007669"/>
    <property type="project" value="TreeGrafter"/>
</dbReference>
<gene>
    <name evidence="11" type="ORF">DASB73_008940</name>
</gene>
<protein>
    <recommendedName>
        <fullName evidence="4">NAD(+) diphosphatase</fullName>
        <ecNumber evidence="4">3.6.1.22</ecNumber>
    </recommendedName>
</protein>
<keyword evidence="6" id="KW-0378">Hydrolase</keyword>
<keyword evidence="12" id="KW-1185">Reference proteome</keyword>
<dbReference type="Proteomes" id="UP001362899">
    <property type="component" value="Unassembled WGS sequence"/>
</dbReference>